<keyword evidence="3" id="KW-1185">Reference proteome</keyword>
<comment type="caution">
    <text evidence="2">The sequence shown here is derived from an EMBL/GenBank/DDBJ whole genome shotgun (WGS) entry which is preliminary data.</text>
</comment>
<accession>A0ABP6FCY4</accession>
<proteinExistence type="predicted"/>
<dbReference type="EMBL" id="BAAARK010000040">
    <property type="protein sequence ID" value="GAA2687209.1"/>
    <property type="molecule type" value="Genomic_DNA"/>
</dbReference>
<protein>
    <submittedName>
        <fullName evidence="2">Uncharacterized protein</fullName>
    </submittedName>
</protein>
<evidence type="ECO:0000313" key="2">
    <source>
        <dbReference type="EMBL" id="GAA2687209.1"/>
    </source>
</evidence>
<evidence type="ECO:0000256" key="1">
    <source>
        <dbReference type="SAM" id="MobiDB-lite"/>
    </source>
</evidence>
<reference evidence="3" key="1">
    <citation type="journal article" date="2019" name="Int. J. Syst. Evol. Microbiol.">
        <title>The Global Catalogue of Microorganisms (GCM) 10K type strain sequencing project: providing services to taxonomists for standard genome sequencing and annotation.</title>
        <authorList>
            <consortium name="The Broad Institute Genomics Platform"/>
            <consortium name="The Broad Institute Genome Sequencing Center for Infectious Disease"/>
            <person name="Wu L."/>
            <person name="Ma J."/>
        </authorList>
    </citation>
    <scope>NUCLEOTIDE SEQUENCE [LARGE SCALE GENOMIC DNA]</scope>
    <source>
        <strain evidence="3">JCM 16374</strain>
    </source>
</reference>
<organism evidence="2 3">
    <name type="scientific">Streptomyces lunalinharesii</name>
    <dbReference type="NCBI Taxonomy" id="333384"/>
    <lineage>
        <taxon>Bacteria</taxon>
        <taxon>Bacillati</taxon>
        <taxon>Actinomycetota</taxon>
        <taxon>Actinomycetes</taxon>
        <taxon>Kitasatosporales</taxon>
        <taxon>Streptomycetaceae</taxon>
        <taxon>Streptomyces</taxon>
    </lineage>
</organism>
<evidence type="ECO:0000313" key="3">
    <source>
        <dbReference type="Proteomes" id="UP001500994"/>
    </source>
</evidence>
<gene>
    <name evidence="2" type="ORF">GCM10009864_71210</name>
</gene>
<dbReference type="Proteomes" id="UP001500994">
    <property type="component" value="Unassembled WGS sequence"/>
</dbReference>
<feature type="region of interest" description="Disordered" evidence="1">
    <location>
        <begin position="1"/>
        <end position="20"/>
    </location>
</feature>
<sequence>MQHLPKPHHELTTRGTPISTPGTLVASRIAGPCSDCLDFRAVKIRFSDELITVTCKCATTAGLLDDIEGEDGDDHEAEGRAA</sequence>
<dbReference type="RefSeq" id="WP_344583545.1">
    <property type="nucleotide sequence ID" value="NZ_BAAARK010000040.1"/>
</dbReference>
<name>A0ABP6FCY4_9ACTN</name>